<dbReference type="PANTHER" id="PTHR47700">
    <property type="entry name" value="V CHITINASE, PUTATIVE (AFU_ORTHOLOGUE AFUA_6G13720)-RELATED"/>
    <property type="match status" value="1"/>
</dbReference>
<feature type="region of interest" description="Disordered" evidence="3">
    <location>
        <begin position="335"/>
        <end position="378"/>
    </location>
</feature>
<feature type="region of interest" description="Disordered" evidence="3">
    <location>
        <begin position="155"/>
        <end position="184"/>
    </location>
</feature>
<protein>
    <submittedName>
        <fullName evidence="4">Uncharacterized protein</fullName>
    </submittedName>
</protein>
<keyword evidence="2" id="KW-0843">Virulence</keyword>
<evidence type="ECO:0000256" key="1">
    <source>
        <dbReference type="ARBA" id="ARBA00022669"/>
    </source>
</evidence>
<dbReference type="GO" id="GO:0008061">
    <property type="term" value="F:chitin binding"/>
    <property type="evidence" value="ECO:0007669"/>
    <property type="project" value="UniProtKB-KW"/>
</dbReference>
<dbReference type="AlphaFoldDB" id="A0A428NQR2"/>
<dbReference type="InterPro" id="IPR017853">
    <property type="entry name" value="GH"/>
</dbReference>
<keyword evidence="1" id="KW-0147">Chitin-binding</keyword>
<gene>
    <name evidence="4" type="ORF">CEP51_016405</name>
</gene>
<dbReference type="InterPro" id="IPR053214">
    <property type="entry name" value="LysM12-like"/>
</dbReference>
<evidence type="ECO:0000313" key="4">
    <source>
        <dbReference type="EMBL" id="RSL43090.1"/>
    </source>
</evidence>
<feature type="non-terminal residue" evidence="4">
    <location>
        <position position="645"/>
    </location>
</feature>
<name>A0A428NQR2_9HYPO</name>
<dbReference type="Gene3D" id="3.20.20.80">
    <property type="entry name" value="Glycosidases"/>
    <property type="match status" value="1"/>
</dbReference>
<accession>A0A428NQR2</accession>
<comment type="caution">
    <text evidence="4">The sequence shown here is derived from an EMBL/GenBank/DDBJ whole genome shotgun (WGS) entry which is preliminary data.</text>
</comment>
<evidence type="ECO:0000313" key="5">
    <source>
        <dbReference type="Proteomes" id="UP000287972"/>
    </source>
</evidence>
<proteinExistence type="predicted"/>
<organism evidence="4 5">
    <name type="scientific">Fusarium floridanum</name>
    <dbReference type="NCBI Taxonomy" id="1325733"/>
    <lineage>
        <taxon>Eukaryota</taxon>
        <taxon>Fungi</taxon>
        <taxon>Dikarya</taxon>
        <taxon>Ascomycota</taxon>
        <taxon>Pezizomycotina</taxon>
        <taxon>Sordariomycetes</taxon>
        <taxon>Hypocreomycetidae</taxon>
        <taxon>Hypocreales</taxon>
        <taxon>Nectriaceae</taxon>
        <taxon>Fusarium</taxon>
        <taxon>Fusarium solani species complex</taxon>
    </lineage>
</organism>
<dbReference type="SUPFAM" id="SSF51445">
    <property type="entry name" value="(Trans)glycosidases"/>
    <property type="match status" value="1"/>
</dbReference>
<feature type="compositionally biased region" description="Polar residues" evidence="3">
    <location>
        <begin position="168"/>
        <end position="182"/>
    </location>
</feature>
<keyword evidence="5" id="KW-1185">Reference proteome</keyword>
<evidence type="ECO:0000256" key="3">
    <source>
        <dbReference type="SAM" id="MobiDB-lite"/>
    </source>
</evidence>
<sequence>MGSDSLPLKAKDANADSSYTHIHWAFASIHPNTWKPVIKGGKKEWADFKTPKAKRAASFGGWADSTEPGEYNIIRLAIINNNREAYAANLASWAAYGGVQHSLDIHRDQCGHLVACECLFYAVDQSSHRANFHASLPRPHSVRFQHLLMGRTALSPPPGAVQKESSMDDSSTNLETTRSLPSSRCLHDTDSNPCFDGTIIPPFPDDTTEQNWRRGHTRAVSFDGVFQDGKAAVKRVIIRFPDVEEGSWYILRCHEHEVDFAASPFSGARAHLRSEKHGRLTSPRNALIIGHFGVEVMNCNAELAEKNNRVALGAKKGSTKRSVAYMAGGIPERQARAWGSEQRPRVPPQHPEDAHGTAWRGVPGTENTTGVGAGSPMAGQETRCRMVINSYTAESLVSIARASLAMPTSIGLNPVVQGSTPESFWGREAKRSRSTQSHTLLQDTEVDQRHRTSQAALELEPRIDPNARQTIGTGGRSEAAGLKAVHIRVSDEGSDEDQLTTENEWSMTETIDKTVQIDCGFSTRASDRRSTGHDNLSASPVHVYQHQIQRALLHYTAADLLNLKTKSIDLYFPREVQRFEARQPHLPQARPGTAQGHAGESVPPDSRTSHKRSFSGAVRRAELATASLIGNVLMAKTPPSHLAEG</sequence>
<reference evidence="4 5" key="1">
    <citation type="submission" date="2017-06" db="EMBL/GenBank/DDBJ databases">
        <title>Comparative genomic analysis of Ambrosia Fusariam Clade fungi.</title>
        <authorList>
            <person name="Stajich J.E."/>
            <person name="Carrillo J."/>
            <person name="Kijimoto T."/>
            <person name="Eskalen A."/>
            <person name="O'Donnell K."/>
            <person name="Kasson M."/>
        </authorList>
    </citation>
    <scope>NUCLEOTIDE SEQUENCE [LARGE SCALE GENOMIC DNA]</scope>
    <source>
        <strain evidence="4 5">NRRL62606</strain>
    </source>
</reference>
<dbReference type="PANTHER" id="PTHR47700:SF2">
    <property type="entry name" value="CHITINASE"/>
    <property type="match status" value="1"/>
</dbReference>
<dbReference type="EMBL" id="NKCL01001137">
    <property type="protein sequence ID" value="RSL43090.1"/>
    <property type="molecule type" value="Genomic_DNA"/>
</dbReference>
<dbReference type="Proteomes" id="UP000287972">
    <property type="component" value="Unassembled WGS sequence"/>
</dbReference>
<evidence type="ECO:0000256" key="2">
    <source>
        <dbReference type="ARBA" id="ARBA00023026"/>
    </source>
</evidence>
<feature type="region of interest" description="Disordered" evidence="3">
    <location>
        <begin position="581"/>
        <end position="617"/>
    </location>
</feature>